<reference evidence="3 4" key="1">
    <citation type="submission" date="2019-04" db="EMBL/GenBank/DDBJ databases">
        <title>Azoarcus rhizosphaerae sp. nov. isolated from rhizosphere of Ficus religiosa.</title>
        <authorList>
            <person name="Lin S.-Y."/>
            <person name="Hameed A."/>
            <person name="Hsu Y.-H."/>
            <person name="Young C.-C."/>
        </authorList>
    </citation>
    <scope>NUCLEOTIDE SEQUENCE [LARGE SCALE GENOMIC DNA]</scope>
    <source>
        <strain evidence="3 4">CC-YHH848</strain>
    </source>
</reference>
<keyword evidence="2" id="KW-0472">Membrane</keyword>
<evidence type="ECO:0000256" key="1">
    <source>
        <dbReference type="SAM" id="MobiDB-lite"/>
    </source>
</evidence>
<proteinExistence type="predicted"/>
<dbReference type="EMBL" id="SSOD01000003">
    <property type="protein sequence ID" value="THF63549.1"/>
    <property type="molecule type" value="Genomic_DNA"/>
</dbReference>
<name>A0A4S4AUC5_9RHOO</name>
<sequence length="88" mass="8938">MQSFLQQRLGWAALVLGVVAFVSGRRAPAWAGWLAGVAGLVLYSFDPAAVGALLALLTLARAAPEQRGQAQGQPGGEPGEGLGVGRLA</sequence>
<feature type="region of interest" description="Disordered" evidence="1">
    <location>
        <begin position="66"/>
        <end position="88"/>
    </location>
</feature>
<evidence type="ECO:0000313" key="3">
    <source>
        <dbReference type="EMBL" id="THF63549.1"/>
    </source>
</evidence>
<protein>
    <submittedName>
        <fullName evidence="3">Uncharacterized protein</fullName>
    </submittedName>
</protein>
<keyword evidence="2" id="KW-0812">Transmembrane</keyword>
<comment type="caution">
    <text evidence="3">The sequence shown here is derived from an EMBL/GenBank/DDBJ whole genome shotgun (WGS) entry which is preliminary data.</text>
</comment>
<dbReference type="Proteomes" id="UP000307956">
    <property type="component" value="Unassembled WGS sequence"/>
</dbReference>
<evidence type="ECO:0000313" key="4">
    <source>
        <dbReference type="Proteomes" id="UP000307956"/>
    </source>
</evidence>
<evidence type="ECO:0000256" key="2">
    <source>
        <dbReference type="SAM" id="Phobius"/>
    </source>
</evidence>
<feature type="compositionally biased region" description="Gly residues" evidence="1">
    <location>
        <begin position="73"/>
        <end position="88"/>
    </location>
</feature>
<accession>A0A4S4AUC5</accession>
<keyword evidence="4" id="KW-1185">Reference proteome</keyword>
<gene>
    <name evidence="3" type="ORF">E6O51_05000</name>
</gene>
<dbReference type="AlphaFoldDB" id="A0A4S4AUC5"/>
<organism evidence="3 4">
    <name type="scientific">Pseudothauera rhizosphaerae</name>
    <dbReference type="NCBI Taxonomy" id="2565932"/>
    <lineage>
        <taxon>Bacteria</taxon>
        <taxon>Pseudomonadati</taxon>
        <taxon>Pseudomonadota</taxon>
        <taxon>Betaproteobacteria</taxon>
        <taxon>Rhodocyclales</taxon>
        <taxon>Zoogloeaceae</taxon>
        <taxon>Pseudothauera</taxon>
    </lineage>
</organism>
<feature type="transmembrane region" description="Helical" evidence="2">
    <location>
        <begin position="34"/>
        <end position="59"/>
    </location>
</feature>
<keyword evidence="2" id="KW-1133">Transmembrane helix</keyword>